<evidence type="ECO:0000313" key="2">
    <source>
        <dbReference type="EMBL" id="BBO70798.1"/>
    </source>
</evidence>
<proteinExistence type="predicted"/>
<name>A0A5K7YPY9_9BACT</name>
<sequence length="562" mass="60182">MKTAMRLASFLILGVVGSFFLLGIAQVEAGCEIADVSEGPPLRVQFRIQENGGTIYGLEGIGVVEAVNASVNIPTFPIGTPFAVTVTATRINPNMDFRVVLEYTNTLGNSDRCSYSRPATPTNEPPVCSVSSENPGPPLSVVFTVRDSDTGLQSITVLEASNADVDIPDFSVGYTGPVQGTATRVNENADMRVVLLATDTAGAESACNYSVNAALDETPPVCGIVSTIPGPPTQVLFEVQDLESGLASVDVTEVSNATVSITPFVPGTIDPVGITVTQINTSLQFSAAIEATDFQDNASRCRYPQIVYDINRPEFDAAGDDSENFFRDALMGRIIDFSRDSTYARINDDSDFSSTEYFSTNAGDVVPDPCYSTGSDTFFSALTTSWSEATYEWEIVLQMQPANDIWLAAYGCVLSSGASDILEDGRQTGMYRTPWAPNQLVFLMEANPKITVRALPGPNAEQGFPVGGFSLDARQLPGLELVSLVESPFPVQAFINHGILMVNPRQGASNSAGETMYTLHSGDRIRITVHIPPNNTADIRFGQDSVLLRYLGIVGTEFSAGN</sequence>
<keyword evidence="3" id="KW-1185">Reference proteome</keyword>
<organism evidence="2 3">
    <name type="scientific">Desulfosarcina alkanivorans</name>
    <dbReference type="NCBI Taxonomy" id="571177"/>
    <lineage>
        <taxon>Bacteria</taxon>
        <taxon>Pseudomonadati</taxon>
        <taxon>Thermodesulfobacteriota</taxon>
        <taxon>Desulfobacteria</taxon>
        <taxon>Desulfobacterales</taxon>
        <taxon>Desulfosarcinaceae</taxon>
        <taxon>Desulfosarcina</taxon>
    </lineage>
</organism>
<gene>
    <name evidence="2" type="ORF">DSCA_47280</name>
</gene>
<evidence type="ECO:0000313" key="3">
    <source>
        <dbReference type="Proteomes" id="UP000427906"/>
    </source>
</evidence>
<dbReference type="EMBL" id="AP021874">
    <property type="protein sequence ID" value="BBO70798.1"/>
    <property type="molecule type" value="Genomic_DNA"/>
</dbReference>
<dbReference type="KEGG" id="dalk:DSCA_47280"/>
<accession>A0A5K7YPY9</accession>
<feature type="region of interest" description="Disordered" evidence="1">
    <location>
        <begin position="113"/>
        <end position="133"/>
    </location>
</feature>
<reference evidence="2 3" key="1">
    <citation type="submission" date="2019-11" db="EMBL/GenBank/DDBJ databases">
        <title>Comparative genomics of hydrocarbon-degrading Desulfosarcina strains.</title>
        <authorList>
            <person name="Watanabe M."/>
            <person name="Kojima H."/>
            <person name="Fukui M."/>
        </authorList>
    </citation>
    <scope>NUCLEOTIDE SEQUENCE [LARGE SCALE GENOMIC DNA]</scope>
    <source>
        <strain evidence="2 3">PL12</strain>
    </source>
</reference>
<protein>
    <submittedName>
        <fullName evidence="2">Uncharacterized protein</fullName>
    </submittedName>
</protein>
<evidence type="ECO:0000256" key="1">
    <source>
        <dbReference type="SAM" id="MobiDB-lite"/>
    </source>
</evidence>
<feature type="compositionally biased region" description="Polar residues" evidence="1">
    <location>
        <begin position="113"/>
        <end position="122"/>
    </location>
</feature>
<dbReference type="AlphaFoldDB" id="A0A5K7YPY9"/>
<dbReference type="Proteomes" id="UP000427906">
    <property type="component" value="Chromosome"/>
</dbReference>